<comment type="caution">
    <text evidence="9">The sequence shown here is derived from an EMBL/GenBank/DDBJ whole genome shotgun (WGS) entry which is preliminary data.</text>
</comment>
<dbReference type="InterPro" id="IPR058031">
    <property type="entry name" value="AAA_lid_NorR"/>
</dbReference>
<dbReference type="PROSITE" id="PS00675">
    <property type="entry name" value="SIGMA54_INTERACT_1"/>
    <property type="match status" value="1"/>
</dbReference>
<dbReference type="InterPro" id="IPR002197">
    <property type="entry name" value="HTH_Fis"/>
</dbReference>
<evidence type="ECO:0000256" key="6">
    <source>
        <dbReference type="ARBA" id="ARBA00023159"/>
    </source>
</evidence>
<proteinExistence type="predicted"/>
<dbReference type="Pfam" id="PF00158">
    <property type="entry name" value="Sigma54_activat"/>
    <property type="match status" value="1"/>
</dbReference>
<evidence type="ECO:0000259" key="8">
    <source>
        <dbReference type="PROSITE" id="PS50045"/>
    </source>
</evidence>
<dbReference type="InterPro" id="IPR025943">
    <property type="entry name" value="Sigma_54_int_dom_ATP-bd_2"/>
</dbReference>
<dbReference type="Pfam" id="PF01590">
    <property type="entry name" value="GAF"/>
    <property type="match status" value="1"/>
</dbReference>
<feature type="domain" description="Sigma-54 factor interaction" evidence="8">
    <location>
        <begin position="331"/>
        <end position="557"/>
    </location>
</feature>
<dbReference type="AlphaFoldDB" id="A0AAW4FJI8"/>
<dbReference type="Pfam" id="PF02954">
    <property type="entry name" value="HTH_8"/>
    <property type="match status" value="1"/>
</dbReference>
<keyword evidence="7" id="KW-0804">Transcription</keyword>
<dbReference type="Proteomes" id="UP000744980">
    <property type="component" value="Unassembled WGS sequence"/>
</dbReference>
<reference evidence="9 10" key="1">
    <citation type="submission" date="2020-01" db="EMBL/GenBank/DDBJ databases">
        <title>Draft genome assembly of Ensifer adhaerens T173.</title>
        <authorList>
            <person name="Craig J.E."/>
            <person name="Stinchcombe J.R."/>
        </authorList>
    </citation>
    <scope>NUCLEOTIDE SEQUENCE [LARGE SCALE GENOMIC DNA]</scope>
    <source>
        <strain evidence="9 10">T173</strain>
    </source>
</reference>
<evidence type="ECO:0000256" key="7">
    <source>
        <dbReference type="ARBA" id="ARBA00023163"/>
    </source>
</evidence>
<dbReference type="Gene3D" id="3.30.450.40">
    <property type="match status" value="1"/>
</dbReference>
<dbReference type="PROSITE" id="PS00688">
    <property type="entry name" value="SIGMA54_INTERACT_3"/>
    <property type="match status" value="1"/>
</dbReference>
<dbReference type="InterPro" id="IPR002078">
    <property type="entry name" value="Sigma_54_int"/>
</dbReference>
<sequence length="634" mass="69658">MVSHSEHVREIERVGQGLATGRDDIVVKSWLRCLDLHKLDPAQTCEAYILPEQRLREHRQEAEDLIRIARSGLENLYNQVAGQNYVLLLSDRKGVTVEFLGDPSFDNNLRRAGLYLGSDWAEARAGTCAVGACLETGEALTIHQSDHFDTTHTPLSCTAAPIYDTEGGLSAVLDISLLSSPILKASQNLARHLVAATVRRIELANLMARTRHEWVLRFARAPEFLDVDPEAAISIDGRGHIIGMTHGGARILARSAGLDWRDPQNLIGQPMSRFFDIGVDGLVELTRRRPTEERLLTARDGNALFAHAIEPQFPVGRSAGKIATASPSRRLGGQVPVIAALQDRITKLAPTALPVLIQGETGSGKEHLARTIHDCSGLKGKFVAINCAALPEHLIESELFGYLPGAFTGASPKGRKGLIEQADGGTLFLDEIGDMPLTLQTRLLRVLAEREILPIGGQEPKSVNLRIVSATHRPLQQLVQEGRFREDLFYRLNAVVFHMPPLRDRADFEWLLATLLEKHRTEERPLHISSDALAALKAHGWPGNIRELDNVLAVAAAVCDENRIELGDLPDHLTATPTGKTEGPSPIGKTDDGTALEIMLSSCGWNISEAARRLGVDRSTVHRQIKRHRLRAKH</sequence>
<dbReference type="PROSITE" id="PS50045">
    <property type="entry name" value="SIGMA54_INTERACT_4"/>
    <property type="match status" value="1"/>
</dbReference>
<dbReference type="Gene3D" id="1.10.8.60">
    <property type="match status" value="1"/>
</dbReference>
<evidence type="ECO:0000256" key="3">
    <source>
        <dbReference type="ARBA" id="ARBA00023012"/>
    </source>
</evidence>
<dbReference type="InterPro" id="IPR029016">
    <property type="entry name" value="GAF-like_dom_sf"/>
</dbReference>
<dbReference type="Gene3D" id="1.10.10.60">
    <property type="entry name" value="Homeodomain-like"/>
    <property type="match status" value="1"/>
</dbReference>
<dbReference type="SUPFAM" id="SSF52540">
    <property type="entry name" value="P-loop containing nucleoside triphosphate hydrolases"/>
    <property type="match status" value="1"/>
</dbReference>
<dbReference type="PANTHER" id="PTHR32071">
    <property type="entry name" value="TRANSCRIPTIONAL REGULATORY PROTEIN"/>
    <property type="match status" value="1"/>
</dbReference>
<dbReference type="InterPro" id="IPR009057">
    <property type="entry name" value="Homeodomain-like_sf"/>
</dbReference>
<evidence type="ECO:0000256" key="5">
    <source>
        <dbReference type="ARBA" id="ARBA00023125"/>
    </source>
</evidence>
<evidence type="ECO:0000313" key="10">
    <source>
        <dbReference type="Proteomes" id="UP000744980"/>
    </source>
</evidence>
<evidence type="ECO:0000256" key="2">
    <source>
        <dbReference type="ARBA" id="ARBA00022840"/>
    </source>
</evidence>
<dbReference type="EMBL" id="WXFA01000003">
    <property type="protein sequence ID" value="MBM3090670.1"/>
    <property type="molecule type" value="Genomic_DNA"/>
</dbReference>
<dbReference type="PANTHER" id="PTHR32071:SF77">
    <property type="entry name" value="TRANSCRIPTIONAL REGULATORY PROTEIN"/>
    <property type="match status" value="1"/>
</dbReference>
<keyword evidence="1" id="KW-0547">Nucleotide-binding</keyword>
<dbReference type="GO" id="GO:0006355">
    <property type="term" value="P:regulation of DNA-templated transcription"/>
    <property type="evidence" value="ECO:0007669"/>
    <property type="project" value="InterPro"/>
</dbReference>
<dbReference type="FunFam" id="3.40.50.300:FF:000006">
    <property type="entry name" value="DNA-binding transcriptional regulator NtrC"/>
    <property type="match status" value="1"/>
</dbReference>
<dbReference type="SUPFAM" id="SSF46689">
    <property type="entry name" value="Homeodomain-like"/>
    <property type="match status" value="1"/>
</dbReference>
<protein>
    <submittedName>
        <fullName evidence="9">GAF domain-containing protein</fullName>
    </submittedName>
</protein>
<evidence type="ECO:0000256" key="1">
    <source>
        <dbReference type="ARBA" id="ARBA00022741"/>
    </source>
</evidence>
<keyword evidence="10" id="KW-1185">Reference proteome</keyword>
<dbReference type="SMART" id="SM00382">
    <property type="entry name" value="AAA"/>
    <property type="match status" value="1"/>
</dbReference>
<dbReference type="InterPro" id="IPR003018">
    <property type="entry name" value="GAF"/>
</dbReference>
<keyword evidence="5" id="KW-0238">DNA-binding</keyword>
<dbReference type="InterPro" id="IPR003593">
    <property type="entry name" value="AAA+_ATPase"/>
</dbReference>
<dbReference type="InterPro" id="IPR025944">
    <property type="entry name" value="Sigma_54_int_dom_CS"/>
</dbReference>
<keyword evidence="4" id="KW-0805">Transcription regulation</keyword>
<accession>A0AAW4FJI8</accession>
<keyword evidence="3" id="KW-0902">Two-component regulatory system</keyword>
<keyword evidence="2" id="KW-0067">ATP-binding</keyword>
<dbReference type="Pfam" id="PF25601">
    <property type="entry name" value="AAA_lid_14"/>
    <property type="match status" value="1"/>
</dbReference>
<dbReference type="PROSITE" id="PS00676">
    <property type="entry name" value="SIGMA54_INTERACT_2"/>
    <property type="match status" value="1"/>
</dbReference>
<evidence type="ECO:0000313" key="9">
    <source>
        <dbReference type="EMBL" id="MBM3090670.1"/>
    </source>
</evidence>
<dbReference type="GO" id="GO:0043565">
    <property type="term" value="F:sequence-specific DNA binding"/>
    <property type="evidence" value="ECO:0007669"/>
    <property type="project" value="InterPro"/>
</dbReference>
<keyword evidence="6" id="KW-0010">Activator</keyword>
<dbReference type="CDD" id="cd00009">
    <property type="entry name" value="AAA"/>
    <property type="match status" value="1"/>
</dbReference>
<dbReference type="SUPFAM" id="SSF55781">
    <property type="entry name" value="GAF domain-like"/>
    <property type="match status" value="1"/>
</dbReference>
<dbReference type="InterPro" id="IPR025662">
    <property type="entry name" value="Sigma_54_int_dom_ATP-bd_1"/>
</dbReference>
<evidence type="ECO:0000256" key="4">
    <source>
        <dbReference type="ARBA" id="ARBA00023015"/>
    </source>
</evidence>
<gene>
    <name evidence="9" type="ORF">GFB56_07565</name>
</gene>
<organism evidence="9 10">
    <name type="scientific">Ensifer canadensis</name>
    <dbReference type="NCBI Taxonomy" id="555315"/>
    <lineage>
        <taxon>Bacteria</taxon>
        <taxon>Pseudomonadati</taxon>
        <taxon>Pseudomonadota</taxon>
        <taxon>Alphaproteobacteria</taxon>
        <taxon>Hyphomicrobiales</taxon>
        <taxon>Rhizobiaceae</taxon>
        <taxon>Sinorhizobium/Ensifer group</taxon>
        <taxon>Ensifer</taxon>
    </lineage>
</organism>
<dbReference type="GO" id="GO:0005524">
    <property type="term" value="F:ATP binding"/>
    <property type="evidence" value="ECO:0007669"/>
    <property type="project" value="UniProtKB-KW"/>
</dbReference>
<dbReference type="InterPro" id="IPR027417">
    <property type="entry name" value="P-loop_NTPase"/>
</dbReference>
<dbReference type="Gene3D" id="3.40.50.300">
    <property type="entry name" value="P-loop containing nucleotide triphosphate hydrolases"/>
    <property type="match status" value="1"/>
</dbReference>
<dbReference type="GO" id="GO:0000160">
    <property type="term" value="P:phosphorelay signal transduction system"/>
    <property type="evidence" value="ECO:0007669"/>
    <property type="project" value="UniProtKB-KW"/>
</dbReference>
<dbReference type="PRINTS" id="PR01590">
    <property type="entry name" value="HTHFIS"/>
</dbReference>
<name>A0AAW4FJI8_9HYPH</name>